<proteinExistence type="predicted"/>
<name>A0ACC2X614_9TREE</name>
<evidence type="ECO:0000313" key="2">
    <source>
        <dbReference type="Proteomes" id="UP001234202"/>
    </source>
</evidence>
<keyword evidence="2" id="KW-1185">Reference proteome</keyword>
<gene>
    <name evidence="1" type="ORF">QFC24_006033</name>
</gene>
<dbReference type="EMBL" id="JASBWV010000027">
    <property type="protein sequence ID" value="KAJ9118834.1"/>
    <property type="molecule type" value="Genomic_DNA"/>
</dbReference>
<accession>A0ACC2X614</accession>
<comment type="caution">
    <text evidence="1">The sequence shown here is derived from an EMBL/GenBank/DDBJ whole genome shotgun (WGS) entry which is preliminary data.</text>
</comment>
<dbReference type="Proteomes" id="UP001234202">
    <property type="component" value="Unassembled WGS sequence"/>
</dbReference>
<sequence>MSAFPKGAPTPSENWDDDFDFQPPSPPATSSSISTSKARPDLDVFGSSVLKPSAVERQSLTIREREVESWDDDFDYDPLDWTKDIGAKTGKGREVSNLPLQDVGGILPRETEDIDQKLPKNAHLKEGVFMRRISSVRRRISSSISIGPSSINNNVLSDMSLPVNHTHHQPTSQTGSHKPTRHSRPATSIDMPPPPVPISALRTSSLMNVTARKAINPSAVSSSPTRKSPEGMPFRVEAGINQAGEQGEQLAGLPEASFATRRMDSNASAVSLQEVGSSSFLPSPVLVTPPYSAETLSQANTGVYGFHLPSPSAGSAYNILNIAPGRRAAYRQTSETSSKPDTKYNESVRHLRYRTEDPTDVNRTPRAARNHARPVPNLSEDVRIDSFSDDFSRLSIDDQTMRSRSASGTDVESPIGDSADQLDRTTYMNRITSRESRVEIPESHAWPDAPTAARATLVFKSKQPVSSKEETALRSFRFGDDTSNKVTREKSDSSVTKQATFETTILSATATPPATSRKERARLSLQRIGSLSQRHSRRISDSWKNISGSATGERSARKQSQTGEPNTSVESRRSSAVTPHMLEIRNTAMTPAEEITQSPRELSAKVNTSGARQPMQFVTVSPLSGNQHDTALLTPVHQQSQAIPATMRSLSHNDSPTGSRFKTPGTDQMDNEKVKSERGIARRSSLGDLKIPSRVVSAQRGLKEEIGAMKQFAAGIQDLKALMAQHTILSVKQDRFGVNDVNLEHKYAPWWSLADLLVQLGETGSLSGATTRSPLDDEDAEAKARLQRQRRITLAPGTVLPSAHLSALSMDSESLSLLGAQEIPPMRNLSDSLAAASMTAGHTSQRSLSNIWRASTGRIDFSSAQLEELRGIIDKPQLPITDAPLRNTQPTARAKTTTSSRKKVDDGRQSLGPTSLPIKTLPHQRRTSKSNVTVFKDFWRAASGSQRSSATANFPTPISGAGRPALPKSQTRPSLASIFRRSSSKVTTIPATTPLRFSTDKTEYEMKEESVSSASVSVQSEMCTSPQSSLSDWDSPSQVGDLRLPTRPFGGPAETQHQSNMASLRPDAELTITRSDSRKLLAGLGRGPSPAVETKPASSQTESTMAASGFSTSAASSEAEASPTGHQPHLPVLLTPASLPPLLAKLNDVTRNCRTHLEVISERLREVDTRAPPLQMEGSRVQ</sequence>
<evidence type="ECO:0000313" key="1">
    <source>
        <dbReference type="EMBL" id="KAJ9118834.1"/>
    </source>
</evidence>
<protein>
    <submittedName>
        <fullName evidence="1">Uncharacterized protein</fullName>
    </submittedName>
</protein>
<organism evidence="1 2">
    <name type="scientific">Naganishia onofrii</name>
    <dbReference type="NCBI Taxonomy" id="1851511"/>
    <lineage>
        <taxon>Eukaryota</taxon>
        <taxon>Fungi</taxon>
        <taxon>Dikarya</taxon>
        <taxon>Basidiomycota</taxon>
        <taxon>Agaricomycotina</taxon>
        <taxon>Tremellomycetes</taxon>
        <taxon>Filobasidiales</taxon>
        <taxon>Filobasidiaceae</taxon>
        <taxon>Naganishia</taxon>
    </lineage>
</organism>
<reference evidence="1" key="1">
    <citation type="submission" date="2023-04" db="EMBL/GenBank/DDBJ databases">
        <title>Draft Genome sequencing of Naganishia species isolated from polar environments using Oxford Nanopore Technology.</title>
        <authorList>
            <person name="Leo P."/>
            <person name="Venkateswaran K."/>
        </authorList>
    </citation>
    <scope>NUCLEOTIDE SEQUENCE</scope>
    <source>
        <strain evidence="1">DBVPG 5303</strain>
    </source>
</reference>